<dbReference type="OrthoDB" id="696101at2759"/>
<dbReference type="Gramene" id="TraesPARA_EIv1.0_1073190.1">
    <property type="protein sequence ID" value="TraesPARA_EIv1.0_1073190.1.CDS1"/>
    <property type="gene ID" value="TraesPARA_EIv1.0_1073190"/>
</dbReference>
<dbReference type="AlphaFoldDB" id="A0A3B6GNK4"/>
<dbReference type="InterPro" id="IPR010535">
    <property type="entry name" value="DUF1110"/>
</dbReference>
<keyword evidence="2" id="KW-1185">Reference proteome</keyword>
<name>A0A3B6GNK4_WHEAT</name>
<dbReference type="GeneID" id="123074106"/>
<dbReference type="Gramene" id="TraesLDM3D03G01825400.1">
    <property type="protein sequence ID" value="TraesLDM3D03G01825400.1.CDS1"/>
    <property type="gene ID" value="TraesLDM3D03G01825400"/>
</dbReference>
<dbReference type="SMR" id="A0A3B6GNK4"/>
<organism evidence="1">
    <name type="scientific">Triticum aestivum</name>
    <name type="common">Wheat</name>
    <dbReference type="NCBI Taxonomy" id="4565"/>
    <lineage>
        <taxon>Eukaryota</taxon>
        <taxon>Viridiplantae</taxon>
        <taxon>Streptophyta</taxon>
        <taxon>Embryophyta</taxon>
        <taxon>Tracheophyta</taxon>
        <taxon>Spermatophyta</taxon>
        <taxon>Magnoliopsida</taxon>
        <taxon>Liliopsida</taxon>
        <taxon>Poales</taxon>
        <taxon>Poaceae</taxon>
        <taxon>BOP clade</taxon>
        <taxon>Pooideae</taxon>
        <taxon>Triticodae</taxon>
        <taxon>Triticeae</taxon>
        <taxon>Triticinae</taxon>
        <taxon>Triticum</taxon>
    </lineage>
</organism>
<gene>
    <name evidence="1" type="primary">LOC123074106</name>
</gene>
<dbReference type="Gramene" id="TraesJUL3D03G01845240.1">
    <property type="protein sequence ID" value="TraesJUL3D03G01845240.1.CDS1"/>
    <property type="gene ID" value="TraesJUL3D03G01845240"/>
</dbReference>
<dbReference type="Gramene" id="TraesROB_scaffold_084205_01G000100.1">
    <property type="protein sequence ID" value="TraesROB_scaffold_084205_01G000100.1"/>
    <property type="gene ID" value="TraesROB_scaffold_084205_01G000100"/>
</dbReference>
<dbReference type="RefSeq" id="XP_044352978.1">
    <property type="nucleotide sequence ID" value="XM_044497043.1"/>
</dbReference>
<proteinExistence type="predicted"/>
<protein>
    <recommendedName>
        <fullName evidence="3">BTR1-like protein</fullName>
    </recommendedName>
</protein>
<accession>A0A3B6GNK4</accession>
<dbReference type="Gramene" id="TraesSTA3D03G01821890.1">
    <property type="protein sequence ID" value="TraesSTA3D03G01821890.1.CDS1"/>
    <property type="gene ID" value="TraesSTA3D03G01821890"/>
</dbReference>
<dbReference type="Gramene" id="TraesJAG3D03G01835700.1">
    <property type="protein sequence ID" value="TraesJAG3D03G01835700.1.CDS1"/>
    <property type="gene ID" value="TraesJAG3D03G01835700"/>
</dbReference>
<dbReference type="PANTHER" id="PTHR35356">
    <property type="entry name" value="OS01G0156300 PROTEIN-RELATED"/>
    <property type="match status" value="1"/>
</dbReference>
<reference evidence="1" key="1">
    <citation type="submission" date="2018-08" db="EMBL/GenBank/DDBJ databases">
        <authorList>
            <person name="Rossello M."/>
        </authorList>
    </citation>
    <scope>NUCLEOTIDE SEQUENCE [LARGE SCALE GENOMIC DNA]</scope>
    <source>
        <strain evidence="1">cv. Chinese Spring</strain>
    </source>
</reference>
<reference evidence="1" key="2">
    <citation type="submission" date="2018-10" db="UniProtKB">
        <authorList>
            <consortium name="EnsemblPlants"/>
        </authorList>
    </citation>
    <scope>IDENTIFICATION</scope>
</reference>
<dbReference type="Gramene" id="TraesLAC3D03G01768710.1">
    <property type="protein sequence ID" value="TraesLAC3D03G01768710.1.CDS1"/>
    <property type="gene ID" value="TraesLAC3D03G01768710"/>
</dbReference>
<evidence type="ECO:0000313" key="2">
    <source>
        <dbReference type="Proteomes" id="UP000019116"/>
    </source>
</evidence>
<dbReference type="Gramene" id="TraesSYM3D03G01849570.1">
    <property type="protein sequence ID" value="TraesSYM3D03G01849570.1.CDS1"/>
    <property type="gene ID" value="TraesSYM3D03G01849570"/>
</dbReference>
<dbReference type="Proteomes" id="UP000019116">
    <property type="component" value="Chromosome 3D"/>
</dbReference>
<dbReference type="Gramene" id="TraesCAD_scaffold_033027_01G000100.1">
    <property type="protein sequence ID" value="TraesCAD_scaffold_033027_01G000100.1"/>
    <property type="gene ID" value="TraesCAD_scaffold_033027_01G000100"/>
</dbReference>
<dbReference type="Gramene" id="TraesMAC3D03G01825610.1">
    <property type="protein sequence ID" value="TraesMAC3D03G01825610.1.CDS1"/>
    <property type="gene ID" value="TraesMAC3D03G01825610"/>
</dbReference>
<evidence type="ECO:0008006" key="3">
    <source>
        <dbReference type="Google" id="ProtNLM"/>
    </source>
</evidence>
<dbReference type="PANTHER" id="PTHR35356:SF4">
    <property type="entry name" value="BTR1"/>
    <property type="match status" value="1"/>
</dbReference>
<dbReference type="Gramene" id="TraesCS3D03G0212000.1">
    <property type="protein sequence ID" value="TraesCS3D03G0212000.1.CDS1"/>
    <property type="gene ID" value="TraesCS3D03G0212000"/>
</dbReference>
<dbReference type="Gramene" id="TraesWEE_scaffold_046407_01G000100.1">
    <property type="protein sequence ID" value="TraesWEE_scaffold_046407_01G000100.1"/>
    <property type="gene ID" value="TraesWEE_scaffold_046407_01G000100"/>
</dbReference>
<dbReference type="Gramene" id="TraesNOR3D03G01853940.1">
    <property type="protein sequence ID" value="TraesNOR3D03G01853940.1.CDS1"/>
    <property type="gene ID" value="TraesNOR3D03G01853940"/>
</dbReference>
<sequence length="199" mass="21706">MAQPPPWKAMYLYVASQAREDCARVKQSVAAAAFAAVRGALASPEVLDTRDAEGRYTLLDSALTHIEHASDSLSGFIVNMVVAERLALHGCGAVPSEAVARIGDLRDDHDYEWLGLIRLEAAREHAQEALRGVEGAFTLLASVRFMLHSRNPDAPGRRQAMEGQLRAAALELQPVVISVENMCALAFMATERAIRDRIQ</sequence>
<dbReference type="Pfam" id="PF06533">
    <property type="entry name" value="DUF1110"/>
    <property type="match status" value="1"/>
</dbReference>
<evidence type="ECO:0000313" key="1">
    <source>
        <dbReference type="EnsemblPlants" id="TraesCS3D02G103200.1.cds1"/>
    </source>
</evidence>
<dbReference type="Gramene" id="TraesCS3D02G103200.1">
    <property type="protein sequence ID" value="TraesCS3D02G103200.1.cds1"/>
    <property type="gene ID" value="TraesCS3D02G103200"/>
</dbReference>
<dbReference type="Gramene" id="TraesARI3D03G01859510.1">
    <property type="protein sequence ID" value="TraesARI3D03G01859510.1.CDS1"/>
    <property type="gene ID" value="TraesARI3D03G01859510"/>
</dbReference>
<dbReference type="Gramene" id="TraesCLE_scaffold_133393_01G000100.1">
    <property type="protein sequence ID" value="TraesCLE_scaffold_133393_01G000100.1"/>
    <property type="gene ID" value="TraesCLE_scaffold_133393_01G000100"/>
</dbReference>
<dbReference type="EnsemblPlants" id="TraesCS3D02G103200.1">
    <property type="protein sequence ID" value="TraesCS3D02G103200.1.cds1"/>
    <property type="gene ID" value="TraesCS3D02G103200"/>
</dbReference>